<keyword evidence="2" id="KW-1185">Reference proteome</keyword>
<organism evidence="1 2">
    <name type="scientific">Streptomyces rimosus subsp. rimosus</name>
    <dbReference type="NCBI Taxonomy" id="132474"/>
    <lineage>
        <taxon>Bacteria</taxon>
        <taxon>Bacillati</taxon>
        <taxon>Actinomycetota</taxon>
        <taxon>Actinomycetes</taxon>
        <taxon>Kitasatosporales</taxon>
        <taxon>Streptomycetaceae</taxon>
        <taxon>Streptomyces</taxon>
    </lineage>
</organism>
<sequence>MMTGFLRGISGLFRGFRNVFTRVRATVRLPGAEAPRAPGTARRYNIFEAAAAHVAACAEDDDERTAETAEWVSPEALAFGINELACRAVIALARERSESPQTVARDLLNLPVA</sequence>
<dbReference type="GeneID" id="66859498"/>
<proteinExistence type="predicted"/>
<dbReference type="RefSeq" id="WP_003981681.1">
    <property type="nucleotide sequence ID" value="NZ_CP043497.1"/>
</dbReference>
<reference evidence="1 2" key="1">
    <citation type="submission" date="2022-03" db="EMBL/GenBank/DDBJ databases">
        <title>Complete genome of Streptomyces rimosus ssp. rimosus R7 (=ATCC 10970).</title>
        <authorList>
            <person name="Beganovic S."/>
            <person name="Ruckert C."/>
            <person name="Busche T."/>
            <person name="Kalinowski J."/>
            <person name="Wittmann C."/>
        </authorList>
    </citation>
    <scope>NUCLEOTIDE SEQUENCE [LARGE SCALE GENOMIC DNA]</scope>
    <source>
        <strain evidence="1 2">R7</strain>
    </source>
</reference>
<protein>
    <submittedName>
        <fullName evidence="1">Uncharacterized protein</fullName>
    </submittedName>
</protein>
<accession>A0ABY3YUX8</accession>
<dbReference type="Proteomes" id="UP000829494">
    <property type="component" value="Chromosome"/>
</dbReference>
<name>A0ABY3YUX8_STRRM</name>
<evidence type="ECO:0000313" key="1">
    <source>
        <dbReference type="EMBL" id="UNZ01426.1"/>
    </source>
</evidence>
<gene>
    <name evidence="1" type="ORF">SRIMR7_04670</name>
</gene>
<evidence type="ECO:0000313" key="2">
    <source>
        <dbReference type="Proteomes" id="UP000829494"/>
    </source>
</evidence>
<dbReference type="EMBL" id="CP094298">
    <property type="protein sequence ID" value="UNZ01426.1"/>
    <property type="molecule type" value="Genomic_DNA"/>
</dbReference>